<dbReference type="OrthoDB" id="8906462at2"/>
<keyword evidence="1" id="KW-0732">Signal</keyword>
<dbReference type="HOGENOM" id="CLU_160686_3_0_6"/>
<dbReference type="Proteomes" id="UP000026923">
    <property type="component" value="Unassembled WGS sequence"/>
</dbReference>
<evidence type="ECO:0000313" key="2">
    <source>
        <dbReference type="EMBL" id="EWC40698.1"/>
    </source>
</evidence>
<feature type="signal peptide" evidence="1">
    <location>
        <begin position="1"/>
        <end position="22"/>
    </location>
</feature>
<dbReference type="AlphaFoldDB" id="A0A061JPX8"/>
<dbReference type="EMBL" id="AMCZ02000017">
    <property type="protein sequence ID" value="EWC40698.1"/>
    <property type="molecule type" value="Genomic_DNA"/>
</dbReference>
<dbReference type="Pfam" id="PF11006">
    <property type="entry name" value="DUF2845"/>
    <property type="match status" value="1"/>
</dbReference>
<accession>A0A061JPX8</accession>
<reference evidence="2 3" key="1">
    <citation type="journal article" date="2013" name="Genome Announc.">
        <title>Draft Genome of the Nitrogen-Fixing Bacterium Pseudomonas stutzeri Strain KOS6 Isolated from Industrial Hydrocarbon Sludge.</title>
        <authorList>
            <person name="Grigoryeva T.V."/>
            <person name="Laikov A.V."/>
            <person name="Naumova R.P."/>
            <person name="Manolov A.I."/>
            <person name="Larin A.K."/>
            <person name="Karpova I.Y."/>
            <person name="Semashko T.A."/>
            <person name="Alexeev D.G."/>
            <person name="Kostryukova E.S."/>
            <person name="Muller R."/>
            <person name="Govorun V.M."/>
        </authorList>
    </citation>
    <scope>NUCLEOTIDE SEQUENCE [LARGE SCALE GENOMIC DNA]</scope>
    <source>
        <strain evidence="2 3">KOS6</strain>
    </source>
</reference>
<sequence length="103" mass="11526">MDRRVPVTLLLCLLFGTLQAQASSTYRCNSRLVSLEATTAEVRSKCGEPSSAALVGYKEIVDDHGLQQEVPVEEWVYGPNNGMLHFLRFEGNRLRQITSERGN</sequence>
<feature type="chain" id="PRO_5001601902" description="DUF2845 domain-containing protein" evidence="1">
    <location>
        <begin position="23"/>
        <end position="103"/>
    </location>
</feature>
<organism evidence="2 3">
    <name type="scientific">Stutzerimonas stutzeri KOS6</name>
    <dbReference type="NCBI Taxonomy" id="1218352"/>
    <lineage>
        <taxon>Bacteria</taxon>
        <taxon>Pseudomonadati</taxon>
        <taxon>Pseudomonadota</taxon>
        <taxon>Gammaproteobacteria</taxon>
        <taxon>Pseudomonadales</taxon>
        <taxon>Pseudomonadaceae</taxon>
        <taxon>Stutzerimonas</taxon>
    </lineage>
</organism>
<proteinExistence type="predicted"/>
<dbReference type="InterPro" id="IPR021268">
    <property type="entry name" value="DUF2845"/>
</dbReference>
<evidence type="ECO:0008006" key="4">
    <source>
        <dbReference type="Google" id="ProtNLM"/>
    </source>
</evidence>
<evidence type="ECO:0000256" key="1">
    <source>
        <dbReference type="SAM" id="SignalP"/>
    </source>
</evidence>
<gene>
    <name evidence="2" type="ORF">B597_013710</name>
</gene>
<comment type="caution">
    <text evidence="2">The sequence shown here is derived from an EMBL/GenBank/DDBJ whole genome shotgun (WGS) entry which is preliminary data.</text>
</comment>
<name>A0A061JPX8_STUST</name>
<protein>
    <recommendedName>
        <fullName evidence="4">DUF2845 domain-containing protein</fullName>
    </recommendedName>
</protein>
<evidence type="ECO:0000313" key="3">
    <source>
        <dbReference type="Proteomes" id="UP000026923"/>
    </source>
</evidence>
<dbReference type="eggNOG" id="ENOG5033EDZ">
    <property type="taxonomic scope" value="Bacteria"/>
</dbReference>
<dbReference type="RefSeq" id="WP_003293207.1">
    <property type="nucleotide sequence ID" value="NZ_KK020676.1"/>
</dbReference>